<dbReference type="PANTHER" id="PTHR38123:SF1">
    <property type="entry name" value="HYDROPHOBIC SURFACE BINDING PROTEIN"/>
    <property type="match status" value="1"/>
</dbReference>
<dbReference type="EMBL" id="BLKC01000001">
    <property type="protein sequence ID" value="GFF22113.1"/>
    <property type="molecule type" value="Genomic_DNA"/>
</dbReference>
<evidence type="ECO:0000313" key="3">
    <source>
        <dbReference type="EMBL" id="GIC89800.1"/>
    </source>
</evidence>
<dbReference type="Gene3D" id="1.20.1280.140">
    <property type="match status" value="1"/>
</dbReference>
<name>A0A8E0V1C7_9EURO</name>
<organism evidence="3 4">
    <name type="scientific">Aspergillus udagawae</name>
    <dbReference type="NCBI Taxonomy" id="91492"/>
    <lineage>
        <taxon>Eukaryota</taxon>
        <taxon>Fungi</taxon>
        <taxon>Dikarya</taxon>
        <taxon>Ascomycota</taxon>
        <taxon>Pezizomycotina</taxon>
        <taxon>Eurotiomycetes</taxon>
        <taxon>Eurotiomycetidae</taxon>
        <taxon>Eurotiales</taxon>
        <taxon>Aspergillaceae</taxon>
        <taxon>Aspergillus</taxon>
        <taxon>Aspergillus subgen. Fumigati</taxon>
    </lineage>
</organism>
<sequence>MVLFAKLLILALTAAATPILRRDVATVENDITQKIHPQITKLNNDVNGFPASGLAGAINIHNDFQSLATTVVATIDDIKSTGSFGTVSGTTILADVQLLVPTLLATLSAIGSQEPSWAAFPGGKDLVLSDLQSLHTAFHNFNNAMNAALPLLLKAGSLAIQAQMDSAFTTAIAPYSA</sequence>
<comment type="caution">
    <text evidence="3">The sequence shown here is derived from an EMBL/GenBank/DDBJ whole genome shotgun (WGS) entry which is preliminary data.</text>
</comment>
<protein>
    <submittedName>
        <fullName evidence="3">Uncharacterized protein</fullName>
    </submittedName>
</protein>
<gene>
    <name evidence="3" type="ORF">Aud_006228</name>
    <name evidence="2" type="ORF">IFM46972_00127</name>
</gene>
<feature type="signal peptide" evidence="1">
    <location>
        <begin position="1"/>
        <end position="16"/>
    </location>
</feature>
<feature type="chain" id="PRO_5042773432" evidence="1">
    <location>
        <begin position="17"/>
        <end position="177"/>
    </location>
</feature>
<evidence type="ECO:0000256" key="1">
    <source>
        <dbReference type="SAM" id="SignalP"/>
    </source>
</evidence>
<dbReference type="AlphaFoldDB" id="A0A8E0V1C7"/>
<dbReference type="InterPro" id="IPR021054">
    <property type="entry name" value="Cell_wall_mannoprotein_1"/>
</dbReference>
<dbReference type="PANTHER" id="PTHR38123">
    <property type="entry name" value="CELL WALL SERINE-THREONINE-RICH GALACTOMANNOPROTEIN MP1 (AFU_ORTHOLOGUE AFUA_4G03240)"/>
    <property type="match status" value="1"/>
</dbReference>
<reference evidence="3" key="1">
    <citation type="journal article" date="2015" name="Genome Announc.">
        <title>Draft Genome Sequence of the Pathogenic Filamentous Fungus Aspergillus udagawae Strain IFM 46973T.</title>
        <authorList>
            <person name="Kusuya Y."/>
            <person name="Takahashi-Nakaguchi A."/>
            <person name="Takahashi H."/>
            <person name="Yaguchi T."/>
        </authorList>
    </citation>
    <scope>NUCLEOTIDE SEQUENCE</scope>
    <source>
        <strain evidence="3">IFM 46973</strain>
    </source>
</reference>
<dbReference type="Proteomes" id="UP000465221">
    <property type="component" value="Unassembled WGS sequence"/>
</dbReference>
<evidence type="ECO:0000313" key="5">
    <source>
        <dbReference type="Proteomes" id="UP000465221"/>
    </source>
</evidence>
<reference evidence="2 5" key="2">
    <citation type="submission" date="2020-01" db="EMBL/GenBank/DDBJ databases">
        <title>Draft genome sequence of Aspergillus udagawae IFM 46972.</title>
        <authorList>
            <person name="Takahashi H."/>
            <person name="Yaguchi T."/>
        </authorList>
    </citation>
    <scope>NUCLEOTIDE SEQUENCE [LARGE SCALE GENOMIC DNA]</scope>
    <source>
        <strain evidence="2 5">IFM 46972</strain>
    </source>
</reference>
<dbReference type="GeneID" id="66993705"/>
<keyword evidence="1" id="KW-0732">Signal</keyword>
<dbReference type="RefSeq" id="XP_043147066.1">
    <property type="nucleotide sequence ID" value="XM_043291131.1"/>
</dbReference>
<evidence type="ECO:0000313" key="4">
    <source>
        <dbReference type="Proteomes" id="UP000036893"/>
    </source>
</evidence>
<dbReference type="Proteomes" id="UP000036893">
    <property type="component" value="Unassembled WGS sequence"/>
</dbReference>
<accession>A0A8E0V1C7</accession>
<reference evidence="3" key="3">
    <citation type="submission" date="2021-01" db="EMBL/GenBank/DDBJ databases">
        <title>Pan-genome distribution and transcriptional activeness of fungal secondary metabolism genes in Aspergillus section Fumigati.</title>
        <authorList>
            <person name="Takahashi H."/>
            <person name="Umemura M."/>
            <person name="Ninomiya A."/>
            <person name="Kusuya Y."/>
            <person name="Urayama S."/>
            <person name="Shimizu M."/>
            <person name="Watanabe A."/>
            <person name="Kamei K."/>
            <person name="Yaguchi T."/>
            <person name="Hagiwara D."/>
        </authorList>
    </citation>
    <scope>NUCLEOTIDE SEQUENCE</scope>
    <source>
        <strain evidence="3">IFM 46973</strain>
    </source>
</reference>
<evidence type="ECO:0000313" key="2">
    <source>
        <dbReference type="EMBL" id="GFF22113.1"/>
    </source>
</evidence>
<proteinExistence type="predicted"/>
<dbReference type="EMBL" id="BBXM02000004">
    <property type="protein sequence ID" value="GIC89800.1"/>
    <property type="molecule type" value="Genomic_DNA"/>
</dbReference>
<dbReference type="GO" id="GO:0005576">
    <property type="term" value="C:extracellular region"/>
    <property type="evidence" value="ECO:0007669"/>
    <property type="project" value="TreeGrafter"/>
</dbReference>
<dbReference type="Pfam" id="PF12296">
    <property type="entry name" value="HsbA"/>
    <property type="match status" value="1"/>
</dbReference>